<protein>
    <submittedName>
        <fullName evidence="2">Dihydrodipicolinate reductase-like protein CRR1, chloroplastic isoform X2</fullName>
    </submittedName>
</protein>
<evidence type="ECO:0000256" key="1">
    <source>
        <dbReference type="SAM" id="SignalP"/>
    </source>
</evidence>
<dbReference type="InterPro" id="IPR036291">
    <property type="entry name" value="NAD(P)-bd_dom_sf"/>
</dbReference>
<dbReference type="Gene3D" id="3.40.50.720">
    <property type="entry name" value="NAD(P)-binding Rossmann-like Domain"/>
    <property type="match status" value="1"/>
</dbReference>
<evidence type="ECO:0000313" key="3">
    <source>
        <dbReference type="Proteomes" id="UP001151760"/>
    </source>
</evidence>
<dbReference type="Proteomes" id="UP001151760">
    <property type="component" value="Unassembled WGS sequence"/>
</dbReference>
<comment type="caution">
    <text evidence="2">The sequence shown here is derived from an EMBL/GenBank/DDBJ whole genome shotgun (WGS) entry which is preliminary data.</text>
</comment>
<feature type="chain" id="PRO_5045473957" evidence="1">
    <location>
        <begin position="16"/>
        <end position="150"/>
    </location>
</feature>
<sequence>MMFLNNVCFLAWVRGQVLINGTTKEIGMAVVLAVTKSRGMKVAGAVDSYLVGEDIRKSKATSVVVDFTDPSTVYDIVKQNPECLLSYDELPLKSSRNTFALLTILNEVDMNMYATGKFTIAMVDEPSSNGSATVSKFRCFEWICSGARKG</sequence>
<dbReference type="SUPFAM" id="SSF51735">
    <property type="entry name" value="NAD(P)-binding Rossmann-fold domains"/>
    <property type="match status" value="1"/>
</dbReference>
<reference evidence="2" key="2">
    <citation type="submission" date="2022-01" db="EMBL/GenBank/DDBJ databases">
        <authorList>
            <person name="Yamashiro T."/>
            <person name="Shiraishi A."/>
            <person name="Satake H."/>
            <person name="Nakayama K."/>
        </authorList>
    </citation>
    <scope>NUCLEOTIDE SEQUENCE</scope>
</reference>
<keyword evidence="3" id="KW-1185">Reference proteome</keyword>
<dbReference type="EMBL" id="BQNB010010495">
    <property type="protein sequence ID" value="GJS78051.1"/>
    <property type="molecule type" value="Genomic_DNA"/>
</dbReference>
<feature type="signal peptide" evidence="1">
    <location>
        <begin position="1"/>
        <end position="15"/>
    </location>
</feature>
<evidence type="ECO:0000313" key="2">
    <source>
        <dbReference type="EMBL" id="GJS78051.1"/>
    </source>
</evidence>
<proteinExistence type="predicted"/>
<accession>A0ABQ4YKS7</accession>
<gene>
    <name evidence="2" type="ORF">Tco_0727932</name>
</gene>
<reference evidence="2" key="1">
    <citation type="journal article" date="2022" name="Int. J. Mol. Sci.">
        <title>Draft Genome of Tanacetum Coccineum: Genomic Comparison of Closely Related Tanacetum-Family Plants.</title>
        <authorList>
            <person name="Yamashiro T."/>
            <person name="Shiraishi A."/>
            <person name="Nakayama K."/>
            <person name="Satake H."/>
        </authorList>
    </citation>
    <scope>NUCLEOTIDE SEQUENCE</scope>
</reference>
<organism evidence="2 3">
    <name type="scientific">Tanacetum coccineum</name>
    <dbReference type="NCBI Taxonomy" id="301880"/>
    <lineage>
        <taxon>Eukaryota</taxon>
        <taxon>Viridiplantae</taxon>
        <taxon>Streptophyta</taxon>
        <taxon>Embryophyta</taxon>
        <taxon>Tracheophyta</taxon>
        <taxon>Spermatophyta</taxon>
        <taxon>Magnoliopsida</taxon>
        <taxon>eudicotyledons</taxon>
        <taxon>Gunneridae</taxon>
        <taxon>Pentapetalae</taxon>
        <taxon>asterids</taxon>
        <taxon>campanulids</taxon>
        <taxon>Asterales</taxon>
        <taxon>Asteraceae</taxon>
        <taxon>Asteroideae</taxon>
        <taxon>Anthemideae</taxon>
        <taxon>Anthemidinae</taxon>
        <taxon>Tanacetum</taxon>
    </lineage>
</organism>
<name>A0ABQ4YKS7_9ASTR</name>
<keyword evidence="1" id="KW-0732">Signal</keyword>